<dbReference type="EMBL" id="CP024768">
    <property type="protein sequence ID" value="QGY28052.1"/>
    <property type="molecule type" value="Genomic_DNA"/>
</dbReference>
<gene>
    <name evidence="3" type="ORF">CUN67_03505</name>
</gene>
<evidence type="ECO:0000313" key="4">
    <source>
        <dbReference type="Proteomes" id="UP000502005"/>
    </source>
</evidence>
<sequence length="583" mass="63909">MRIKLSAFVVSALTATFFTSSASAQLMKSPPGDLHADYGKLREACIPAENKTPAWADGDIISEPWYRDWLNSTVSFCVNLKNIESDQTRPFEKIIWREEPGLLFRASGSTLTSYPSIPDIFLKGFFPWQPDGGNLAMVSGISAQDSGIISTSYNIMHTRFFGANTYILDAPGGIDVDNSFGVNEREIAFPGGIQPGYIHGVIGSSSSDWPGRSWTDIDYYRNPGYRNFAPIAPGQVDLILSATGRALFGRAAISDDTADNIHLLLDGKPINAGITRLPEKQTMTLAAVDAAQQYQPISYWYISGLGAVAASKDENPACIKLPGGMSYSNTIIAQAVKFFKPLPDASDKPCLLANSSELIPVKDRTFTDTGNIKDYSLRYLPEGLHGGWQVEGGAFIFSAQGAHTGSASQAIELSRAVYEGKNYYLYPGKISQKVSFMKPDENKSAHIKSVLLFRLGNNTQPWCAKPTDSQWQGSLPFLSGSQDVEVTVRLEGQEQPVARQRYNLGTSAEFVIDHVGKRKHARMNPQWRHHALALKLPDTHEDLHLTIEFASESKELAACGALLSDVDLISYYGIDRDWNAVSG</sequence>
<evidence type="ECO:0000259" key="2">
    <source>
        <dbReference type="Pfam" id="PF22596"/>
    </source>
</evidence>
<dbReference type="RefSeq" id="WP_208714019.1">
    <property type="nucleotide sequence ID" value="NZ_CP024768.1"/>
</dbReference>
<protein>
    <recommendedName>
        <fullName evidence="2">Pierisin-like domain-containing protein</fullName>
    </recommendedName>
</protein>
<keyword evidence="1" id="KW-0732">Signal</keyword>
<dbReference type="Pfam" id="PF22596">
    <property type="entry name" value="Scabin-like"/>
    <property type="match status" value="1"/>
</dbReference>
<dbReference type="SUPFAM" id="SSF56399">
    <property type="entry name" value="ADP-ribosylation"/>
    <property type="match status" value="1"/>
</dbReference>
<evidence type="ECO:0000256" key="1">
    <source>
        <dbReference type="SAM" id="SignalP"/>
    </source>
</evidence>
<name>A0A6B9FWA4_PANCY</name>
<dbReference type="InterPro" id="IPR054695">
    <property type="entry name" value="Pierisin-like_dom"/>
</dbReference>
<dbReference type="Gene3D" id="3.90.210.10">
    <property type="entry name" value="Heat-Labile Enterotoxin, subunit A"/>
    <property type="match status" value="1"/>
</dbReference>
<dbReference type="AlphaFoldDB" id="A0A6B9FWA4"/>
<reference evidence="3 4" key="1">
    <citation type="submission" date="2017-11" db="EMBL/GenBank/DDBJ databases">
        <title>Genome sequence of Pantoea cypripedii NE1.</title>
        <authorList>
            <person name="Nascimento F.X."/>
        </authorList>
    </citation>
    <scope>NUCLEOTIDE SEQUENCE [LARGE SCALE GENOMIC DNA]</scope>
    <source>
        <strain evidence="3 4">NE1</strain>
    </source>
</reference>
<accession>A0A6B9FWA4</accession>
<feature type="chain" id="PRO_5025683870" description="Pierisin-like domain-containing protein" evidence="1">
    <location>
        <begin position="25"/>
        <end position="583"/>
    </location>
</feature>
<feature type="domain" description="Pierisin-like" evidence="2">
    <location>
        <begin position="119"/>
        <end position="206"/>
    </location>
</feature>
<dbReference type="Proteomes" id="UP000502005">
    <property type="component" value="Chromosome"/>
</dbReference>
<evidence type="ECO:0000313" key="3">
    <source>
        <dbReference type="EMBL" id="QGY28052.1"/>
    </source>
</evidence>
<organism evidence="3 4">
    <name type="scientific">Pantoea cypripedii</name>
    <name type="common">Pectobacterium cypripedii</name>
    <name type="synonym">Erwinia cypripedii</name>
    <dbReference type="NCBI Taxonomy" id="55209"/>
    <lineage>
        <taxon>Bacteria</taxon>
        <taxon>Pseudomonadati</taxon>
        <taxon>Pseudomonadota</taxon>
        <taxon>Gammaproteobacteria</taxon>
        <taxon>Enterobacterales</taxon>
        <taxon>Erwiniaceae</taxon>
        <taxon>Pantoea</taxon>
    </lineage>
</organism>
<proteinExistence type="predicted"/>
<feature type="signal peptide" evidence="1">
    <location>
        <begin position="1"/>
        <end position="24"/>
    </location>
</feature>